<dbReference type="AlphaFoldDB" id="A0A2U8W5H5"/>
<protein>
    <submittedName>
        <fullName evidence="1">Uncharacterized protein</fullName>
    </submittedName>
</protein>
<dbReference type="EMBL" id="CP029550">
    <property type="protein sequence ID" value="AWN40760.1"/>
    <property type="molecule type" value="Genomic_DNA"/>
</dbReference>
<proteinExistence type="predicted"/>
<keyword evidence="2" id="KW-1185">Reference proteome</keyword>
<accession>A0A2U8W5H5</accession>
<dbReference type="OrthoDB" id="7999218at2"/>
<dbReference type="KEGG" id="mets:DK389_09765"/>
<sequence>MTPATRCSRTIEHLSALTTSDVAHRVVQALDELEDAYPDRSDRVIAMEDVLQTFVRSRAGKERKAPFARFVYVTINRRLSVVR</sequence>
<organism evidence="1 2">
    <name type="scientific">Methylobacterium durans</name>
    <dbReference type="NCBI Taxonomy" id="2202825"/>
    <lineage>
        <taxon>Bacteria</taxon>
        <taxon>Pseudomonadati</taxon>
        <taxon>Pseudomonadota</taxon>
        <taxon>Alphaproteobacteria</taxon>
        <taxon>Hyphomicrobiales</taxon>
        <taxon>Methylobacteriaceae</taxon>
        <taxon>Methylobacterium</taxon>
    </lineage>
</organism>
<evidence type="ECO:0000313" key="1">
    <source>
        <dbReference type="EMBL" id="AWN40760.1"/>
    </source>
</evidence>
<dbReference type="Proteomes" id="UP000245926">
    <property type="component" value="Chromosome"/>
</dbReference>
<reference evidence="2" key="1">
    <citation type="submission" date="2018-05" db="EMBL/GenBank/DDBJ databases">
        <title>Complete Genome Sequence of Methylobacterium sp. 17SD2-17.</title>
        <authorList>
            <person name="Srinivasan S."/>
        </authorList>
    </citation>
    <scope>NUCLEOTIDE SEQUENCE [LARGE SCALE GENOMIC DNA]</scope>
    <source>
        <strain evidence="2">17SD2-17</strain>
    </source>
</reference>
<evidence type="ECO:0000313" key="2">
    <source>
        <dbReference type="Proteomes" id="UP000245926"/>
    </source>
</evidence>
<gene>
    <name evidence="1" type="ORF">DK389_09765</name>
</gene>
<name>A0A2U8W5H5_9HYPH</name>